<dbReference type="InterPro" id="IPR036390">
    <property type="entry name" value="WH_DNA-bd_sf"/>
</dbReference>
<keyword evidence="1" id="KW-0805">Transcription regulation</keyword>
<dbReference type="PANTHER" id="PTHR33204">
    <property type="entry name" value="TRANSCRIPTIONAL REGULATOR, MARR FAMILY"/>
    <property type="match status" value="1"/>
</dbReference>
<dbReference type="Proteomes" id="UP000609879">
    <property type="component" value="Unassembled WGS sequence"/>
</dbReference>
<evidence type="ECO:0000313" key="5">
    <source>
        <dbReference type="EMBL" id="GID73713.1"/>
    </source>
</evidence>
<reference evidence="5 6" key="1">
    <citation type="submission" date="2021-01" db="EMBL/GenBank/DDBJ databases">
        <title>Whole genome shotgun sequence of Actinoplanes deccanensis NBRC 13994.</title>
        <authorList>
            <person name="Komaki H."/>
            <person name="Tamura T."/>
        </authorList>
    </citation>
    <scope>NUCLEOTIDE SEQUENCE [LARGE SCALE GENOMIC DNA]</scope>
    <source>
        <strain evidence="5 6">NBRC 13994</strain>
    </source>
</reference>
<evidence type="ECO:0000256" key="3">
    <source>
        <dbReference type="ARBA" id="ARBA00023163"/>
    </source>
</evidence>
<protein>
    <recommendedName>
        <fullName evidence="4">HTH hxlR-type domain-containing protein</fullName>
    </recommendedName>
</protein>
<dbReference type="EMBL" id="BOMI01000037">
    <property type="protein sequence ID" value="GID73713.1"/>
    <property type="molecule type" value="Genomic_DNA"/>
</dbReference>
<keyword evidence="3" id="KW-0804">Transcription</keyword>
<dbReference type="SUPFAM" id="SSF46785">
    <property type="entry name" value="Winged helix' DNA-binding domain"/>
    <property type="match status" value="1"/>
</dbReference>
<keyword evidence="2" id="KW-0238">DNA-binding</keyword>
<evidence type="ECO:0000259" key="4">
    <source>
        <dbReference type="Pfam" id="PF01638"/>
    </source>
</evidence>
<dbReference type="InterPro" id="IPR036388">
    <property type="entry name" value="WH-like_DNA-bd_sf"/>
</dbReference>
<sequence>MMTNELEDILNLAKRKLAVSILRALRDQPMRYSKLHHAVSQASSRTVHARTLTDTLNYLRDTGLVDHVQNESGANYQLTRGGLELVDLLAEIERWAKQHRTSGQ</sequence>
<comment type="caution">
    <text evidence="5">The sequence shown here is derived from an EMBL/GenBank/DDBJ whole genome shotgun (WGS) entry which is preliminary data.</text>
</comment>
<gene>
    <name evidence="5" type="ORF">Ade02nite_23540</name>
</gene>
<evidence type="ECO:0000313" key="6">
    <source>
        <dbReference type="Proteomes" id="UP000609879"/>
    </source>
</evidence>
<dbReference type="Pfam" id="PF01638">
    <property type="entry name" value="HxlR"/>
    <property type="match status" value="1"/>
</dbReference>
<dbReference type="InterPro" id="IPR002577">
    <property type="entry name" value="HTH_HxlR"/>
</dbReference>
<name>A0ABQ3Y182_9ACTN</name>
<dbReference type="PANTHER" id="PTHR33204:SF37">
    <property type="entry name" value="HTH-TYPE TRANSCRIPTIONAL REGULATOR YODB"/>
    <property type="match status" value="1"/>
</dbReference>
<dbReference type="Gene3D" id="1.10.10.10">
    <property type="entry name" value="Winged helix-like DNA-binding domain superfamily/Winged helix DNA-binding domain"/>
    <property type="match status" value="1"/>
</dbReference>
<feature type="domain" description="HTH hxlR-type" evidence="4">
    <location>
        <begin position="16"/>
        <end position="101"/>
    </location>
</feature>
<proteinExistence type="predicted"/>
<keyword evidence="6" id="KW-1185">Reference proteome</keyword>
<evidence type="ECO:0000256" key="1">
    <source>
        <dbReference type="ARBA" id="ARBA00023015"/>
    </source>
</evidence>
<evidence type="ECO:0000256" key="2">
    <source>
        <dbReference type="ARBA" id="ARBA00023125"/>
    </source>
</evidence>
<organism evidence="5 6">
    <name type="scientific">Paractinoplanes deccanensis</name>
    <dbReference type="NCBI Taxonomy" id="113561"/>
    <lineage>
        <taxon>Bacteria</taxon>
        <taxon>Bacillati</taxon>
        <taxon>Actinomycetota</taxon>
        <taxon>Actinomycetes</taxon>
        <taxon>Micromonosporales</taxon>
        <taxon>Micromonosporaceae</taxon>
        <taxon>Paractinoplanes</taxon>
    </lineage>
</organism>
<accession>A0ABQ3Y182</accession>